<comment type="similarity">
    <text evidence="9">Belongs to the G-protein coupled receptor 1 family.</text>
</comment>
<dbReference type="GO" id="GO:0007268">
    <property type="term" value="P:chemical synaptic transmission"/>
    <property type="evidence" value="ECO:0000318"/>
    <property type="project" value="GO_Central"/>
</dbReference>
<dbReference type="PANTHER" id="PTHR24248:SF120">
    <property type="entry name" value="G-PROTEIN COUPLED RECEPTORS FAMILY 1 PROFILE DOMAIN-CONTAINING PROTEIN"/>
    <property type="match status" value="1"/>
</dbReference>
<reference evidence="14" key="1">
    <citation type="submission" date="2015-02" db="EMBL/GenBank/DDBJ databases">
        <title>Genome sequencing for Strongylocentrotus purpuratus.</title>
        <authorList>
            <person name="Murali S."/>
            <person name="Liu Y."/>
            <person name="Vee V."/>
            <person name="English A."/>
            <person name="Wang M."/>
            <person name="Skinner E."/>
            <person name="Han Y."/>
            <person name="Muzny D.M."/>
            <person name="Worley K.C."/>
            <person name="Gibbs R.A."/>
        </authorList>
    </citation>
    <scope>NUCLEOTIDE SEQUENCE</scope>
</reference>
<evidence type="ECO:0000256" key="7">
    <source>
        <dbReference type="ARBA" id="ARBA00023170"/>
    </source>
</evidence>
<dbReference type="GO" id="GO:0030425">
    <property type="term" value="C:dendrite"/>
    <property type="evidence" value="ECO:0000318"/>
    <property type="project" value="GO_Central"/>
</dbReference>
<dbReference type="GO" id="GO:0045202">
    <property type="term" value="C:synapse"/>
    <property type="evidence" value="ECO:0000318"/>
    <property type="project" value="GO_Central"/>
</dbReference>
<dbReference type="GO" id="GO:0005886">
    <property type="term" value="C:plasma membrane"/>
    <property type="evidence" value="ECO:0000318"/>
    <property type="project" value="GO_Central"/>
</dbReference>
<keyword evidence="7 9" id="KW-0675">Receptor</keyword>
<feature type="compositionally biased region" description="Polar residues" evidence="10">
    <location>
        <begin position="312"/>
        <end position="330"/>
    </location>
</feature>
<accession>A0A7M7THA1</accession>
<evidence type="ECO:0000256" key="3">
    <source>
        <dbReference type="ARBA" id="ARBA00022692"/>
    </source>
</evidence>
<feature type="transmembrane region" description="Helical" evidence="11">
    <location>
        <begin position="111"/>
        <end position="133"/>
    </location>
</feature>
<dbReference type="SUPFAM" id="SSF81321">
    <property type="entry name" value="Family A G protein-coupled receptor-like"/>
    <property type="match status" value="1"/>
</dbReference>
<dbReference type="PROSITE" id="PS50262">
    <property type="entry name" value="G_PROTEIN_RECEP_F1_2"/>
    <property type="match status" value="1"/>
</dbReference>
<evidence type="ECO:0000256" key="10">
    <source>
        <dbReference type="SAM" id="MobiDB-lite"/>
    </source>
</evidence>
<comment type="subcellular location">
    <subcellularLocation>
        <location evidence="1">Cell membrane</location>
        <topology evidence="1">Multi-pass membrane protein</topology>
    </subcellularLocation>
</comment>
<dbReference type="InterPro" id="IPR017452">
    <property type="entry name" value="GPCR_Rhodpsn_7TM"/>
</dbReference>
<dbReference type="Pfam" id="PF00001">
    <property type="entry name" value="7tm_1"/>
    <property type="match status" value="1"/>
</dbReference>
<keyword evidence="6 11" id="KW-0472">Membrane</keyword>
<dbReference type="AlphaFoldDB" id="A0A7M7THA1"/>
<dbReference type="RefSeq" id="XP_794595.2">
    <property type="nucleotide sequence ID" value="XM_789502.3"/>
</dbReference>
<dbReference type="GeneID" id="589871"/>
<dbReference type="OrthoDB" id="10071887at2759"/>
<evidence type="ECO:0000256" key="11">
    <source>
        <dbReference type="SAM" id="Phobius"/>
    </source>
</evidence>
<dbReference type="InterPro" id="IPR000276">
    <property type="entry name" value="GPCR_Rhodpsn"/>
</dbReference>
<name>A0A7M7THA1_STRPU</name>
<evidence type="ECO:0000256" key="9">
    <source>
        <dbReference type="RuleBase" id="RU000688"/>
    </source>
</evidence>
<dbReference type="OMA" id="DDCEMEL"/>
<sequence>MAFISRSSTLMENASVSSYYDSSDYTYVYPFSSTWLAIVPLVVSCISVVTIIGNFMVIVAYIRDQQIRANVANIFILNLAITDFIVGALVTTVNLSWLIKDTWVLGEMFCKLWLVLDYTVVLVSVWTMVMISWDRYCLLTMGLKYQNFQTKKRIGLILICTWVSTFIWYSTLAFAWAPITGQSKIDYIDDCEMELSASFTGATLHNVTVFFIPFSVLLILNLAVYANIKRRSRGVVGQSPPTNNSNQPTQSTGISQGLTDASGSPGNLPLADMPAAFQGHPTAAGPSTASSSAAAQHLQSHVPGEGHPTAAGPSTASSRTAAPHLQSQKPGNVPVSGTLVVELKTEERTFAKHRKAAIVLSILVGCFLLCGLPYQVSTVMYAVCGTNCVSDLTWEITNSLLWSNSTINPFIYAATNKHFRRNFRHYLLLDRWVCDIKSCKVKCNR</sequence>
<dbReference type="KEGG" id="spu:589871"/>
<evidence type="ECO:0000256" key="8">
    <source>
        <dbReference type="ARBA" id="ARBA00023224"/>
    </source>
</evidence>
<evidence type="ECO:0000256" key="4">
    <source>
        <dbReference type="ARBA" id="ARBA00022989"/>
    </source>
</evidence>
<keyword evidence="4 11" id="KW-1133">Transmembrane helix</keyword>
<feature type="transmembrane region" description="Helical" evidence="11">
    <location>
        <begin position="35"/>
        <end position="62"/>
    </location>
</feature>
<dbReference type="GO" id="GO:0007187">
    <property type="term" value="P:G protein-coupled receptor signaling pathway, coupled to cyclic nucleotide second messenger"/>
    <property type="evidence" value="ECO:0000318"/>
    <property type="project" value="GO_Central"/>
</dbReference>
<organism evidence="13 14">
    <name type="scientific">Strongylocentrotus purpuratus</name>
    <name type="common">Purple sea urchin</name>
    <dbReference type="NCBI Taxonomy" id="7668"/>
    <lineage>
        <taxon>Eukaryota</taxon>
        <taxon>Metazoa</taxon>
        <taxon>Echinodermata</taxon>
        <taxon>Eleutherozoa</taxon>
        <taxon>Echinozoa</taxon>
        <taxon>Echinoidea</taxon>
        <taxon>Euechinoidea</taxon>
        <taxon>Echinacea</taxon>
        <taxon>Camarodonta</taxon>
        <taxon>Echinidea</taxon>
        <taxon>Strongylocentrotidae</taxon>
        <taxon>Strongylocentrotus</taxon>
    </lineage>
</organism>
<dbReference type="FunCoup" id="A0A7M7THA1">
    <property type="interactions" value="301"/>
</dbReference>
<dbReference type="SMART" id="SM01381">
    <property type="entry name" value="7TM_GPCR_Srsx"/>
    <property type="match status" value="1"/>
</dbReference>
<dbReference type="GO" id="GO:0007197">
    <property type="term" value="P:adenylate cyclase-inhibiting G protein-coupled acetylcholine receptor signaling pathway"/>
    <property type="evidence" value="ECO:0000318"/>
    <property type="project" value="GO_Central"/>
</dbReference>
<dbReference type="PROSITE" id="PS00237">
    <property type="entry name" value="G_PROTEIN_RECEP_F1_1"/>
    <property type="match status" value="1"/>
</dbReference>
<proteinExistence type="inferred from homology"/>
<dbReference type="PANTHER" id="PTHR24248">
    <property type="entry name" value="ADRENERGIC RECEPTOR-RELATED G-PROTEIN COUPLED RECEPTOR"/>
    <property type="match status" value="1"/>
</dbReference>
<evidence type="ECO:0000259" key="12">
    <source>
        <dbReference type="PROSITE" id="PS50262"/>
    </source>
</evidence>
<feature type="compositionally biased region" description="Polar residues" evidence="10">
    <location>
        <begin position="239"/>
        <end position="265"/>
    </location>
</feature>
<feature type="transmembrane region" description="Helical" evidence="11">
    <location>
        <begin position="74"/>
        <end position="99"/>
    </location>
</feature>
<dbReference type="GO" id="GO:0016907">
    <property type="term" value="F:G protein-coupled acetylcholine receptor activity"/>
    <property type="evidence" value="ECO:0000318"/>
    <property type="project" value="GO_Central"/>
</dbReference>
<feature type="transmembrane region" description="Helical" evidence="11">
    <location>
        <begin position="154"/>
        <end position="177"/>
    </location>
</feature>
<feature type="domain" description="G-protein coupled receptors family 1 profile" evidence="12">
    <location>
        <begin position="53"/>
        <end position="412"/>
    </location>
</feature>
<keyword evidence="2" id="KW-1003">Cell membrane</keyword>
<dbReference type="InParanoid" id="A0A7M7THA1"/>
<evidence type="ECO:0000256" key="6">
    <source>
        <dbReference type="ARBA" id="ARBA00023136"/>
    </source>
</evidence>
<feature type="transmembrane region" description="Helical" evidence="11">
    <location>
        <begin position="203"/>
        <end position="224"/>
    </location>
</feature>
<dbReference type="PRINTS" id="PR00237">
    <property type="entry name" value="GPCRRHODOPSN"/>
</dbReference>
<evidence type="ECO:0000313" key="14">
    <source>
        <dbReference type="Proteomes" id="UP000007110"/>
    </source>
</evidence>
<evidence type="ECO:0000313" key="13">
    <source>
        <dbReference type="EnsemblMetazoa" id="XP_794595"/>
    </source>
</evidence>
<keyword evidence="3 9" id="KW-0812">Transmembrane</keyword>
<keyword evidence="8 9" id="KW-0807">Transducer</keyword>
<keyword evidence="5 9" id="KW-0297">G-protein coupled receptor</keyword>
<feature type="region of interest" description="Disordered" evidence="10">
    <location>
        <begin position="234"/>
        <end position="333"/>
    </location>
</feature>
<dbReference type="Proteomes" id="UP000007110">
    <property type="component" value="Unassembled WGS sequence"/>
</dbReference>
<reference evidence="13" key="2">
    <citation type="submission" date="2021-01" db="UniProtKB">
        <authorList>
            <consortium name="EnsemblMetazoa"/>
        </authorList>
    </citation>
    <scope>IDENTIFICATION</scope>
</reference>
<evidence type="ECO:0000256" key="1">
    <source>
        <dbReference type="ARBA" id="ARBA00004651"/>
    </source>
</evidence>
<feature type="compositionally biased region" description="Low complexity" evidence="10">
    <location>
        <begin position="281"/>
        <end position="295"/>
    </location>
</feature>
<dbReference type="EnsemblMetazoa" id="XM_789502">
    <property type="protein sequence ID" value="XP_794595"/>
    <property type="gene ID" value="LOC589871"/>
</dbReference>
<dbReference type="Gene3D" id="1.20.1070.10">
    <property type="entry name" value="Rhodopsin 7-helix transmembrane proteins"/>
    <property type="match status" value="1"/>
</dbReference>
<evidence type="ECO:0000256" key="5">
    <source>
        <dbReference type="ARBA" id="ARBA00023040"/>
    </source>
</evidence>
<protein>
    <recommendedName>
        <fullName evidence="12">G-protein coupled receptors family 1 profile domain-containing protein</fullName>
    </recommendedName>
</protein>
<evidence type="ECO:0000256" key="2">
    <source>
        <dbReference type="ARBA" id="ARBA00022475"/>
    </source>
</evidence>
<keyword evidence="14" id="KW-1185">Reference proteome</keyword>
<feature type="transmembrane region" description="Helical" evidence="11">
    <location>
        <begin position="356"/>
        <end position="374"/>
    </location>
</feature>